<dbReference type="SUPFAM" id="SSF53448">
    <property type="entry name" value="Nucleotide-diphospho-sugar transferases"/>
    <property type="match status" value="1"/>
</dbReference>
<evidence type="ECO:0000313" key="3">
    <source>
        <dbReference type="Proteomes" id="UP000189911"/>
    </source>
</evidence>
<proteinExistence type="predicted"/>
<dbReference type="OrthoDB" id="2014201at2759"/>
<sequence>MELSDDLASAVRKSWSESAPPEGTDSPISTPRGTPKSSTRDSMSAETDFPVDYQLLKHHYAISDDGKKPSLQEGFYDVLGELEFASADVRPQNIRRRSIEEVSKIRQWLNPRSSFSGVSKDEPDVEPYSYAHKCWVTVIESQDDYWPILVLRHSLMMSGSHYKLQVLYSDNTHSIASQLAQSGVEIIKANEISPILMSSASLADQNRLTQLTPSSKWCKLLPFVSLANVYDLVCYLSPRSLVLSNIDELLDSEIVSAEIDNETCVLLSNCMQSPPTVIVLRPNKEIDACIREYMTVYLNAENNGKWAKLQESDGSVVLNELFEELWGIVASEYCYRGSENVPAQAKIVECTTTQPWNATDEISLLWGKAYRQLSQ</sequence>
<dbReference type="Gene3D" id="3.90.550.10">
    <property type="entry name" value="Spore Coat Polysaccharide Biosynthesis Protein SpsA, Chain A"/>
    <property type="match status" value="1"/>
</dbReference>
<dbReference type="InterPro" id="IPR029044">
    <property type="entry name" value="Nucleotide-diphossugar_trans"/>
</dbReference>
<keyword evidence="3" id="KW-1185">Reference proteome</keyword>
<organism evidence="2 3">
    <name type="scientific">Lachancea nothofagi CBS 11611</name>
    <dbReference type="NCBI Taxonomy" id="1266666"/>
    <lineage>
        <taxon>Eukaryota</taxon>
        <taxon>Fungi</taxon>
        <taxon>Dikarya</taxon>
        <taxon>Ascomycota</taxon>
        <taxon>Saccharomycotina</taxon>
        <taxon>Saccharomycetes</taxon>
        <taxon>Saccharomycetales</taxon>
        <taxon>Saccharomycetaceae</taxon>
        <taxon>Lachancea</taxon>
    </lineage>
</organism>
<evidence type="ECO:0000313" key="2">
    <source>
        <dbReference type="EMBL" id="SCV03564.1"/>
    </source>
</evidence>
<dbReference type="AlphaFoldDB" id="A0A1G4KGN4"/>
<gene>
    <name evidence="2" type="ORF">LANO_0G04896G</name>
</gene>
<dbReference type="Proteomes" id="UP000189911">
    <property type="component" value="Chromosome G"/>
</dbReference>
<name>A0A1G4KGN4_9SACH</name>
<reference evidence="3" key="1">
    <citation type="submission" date="2016-03" db="EMBL/GenBank/DDBJ databases">
        <authorList>
            <person name="Devillers Hugo."/>
        </authorList>
    </citation>
    <scope>NUCLEOTIDE SEQUENCE [LARGE SCALE GENOMIC DNA]</scope>
</reference>
<dbReference type="PANTHER" id="PTHR11183">
    <property type="entry name" value="GLYCOGENIN SUBFAMILY MEMBER"/>
    <property type="match status" value="1"/>
</dbReference>
<accession>A0A1G4KGN4</accession>
<protein>
    <submittedName>
        <fullName evidence="2">LANO_0G04896g1_1</fullName>
    </submittedName>
</protein>
<feature type="compositionally biased region" description="Polar residues" evidence="1">
    <location>
        <begin position="26"/>
        <end position="45"/>
    </location>
</feature>
<feature type="region of interest" description="Disordered" evidence="1">
    <location>
        <begin position="1"/>
        <end position="46"/>
    </location>
</feature>
<dbReference type="EMBL" id="LT598453">
    <property type="protein sequence ID" value="SCV03564.1"/>
    <property type="molecule type" value="Genomic_DNA"/>
</dbReference>
<dbReference type="InterPro" id="IPR050587">
    <property type="entry name" value="GNT1/Glycosyltrans_8"/>
</dbReference>
<evidence type="ECO:0000256" key="1">
    <source>
        <dbReference type="SAM" id="MobiDB-lite"/>
    </source>
</evidence>